<evidence type="ECO:0000256" key="5">
    <source>
        <dbReference type="ARBA" id="ARBA00022989"/>
    </source>
</evidence>
<comment type="subcellular location">
    <subcellularLocation>
        <location evidence="1">Cell inner membrane</location>
    </subcellularLocation>
</comment>
<dbReference type="RefSeq" id="WP_259502986.1">
    <property type="nucleotide sequence ID" value="NZ_JARBWL010000001.1"/>
</dbReference>
<evidence type="ECO:0000256" key="3">
    <source>
        <dbReference type="ARBA" id="ARBA00022519"/>
    </source>
</evidence>
<keyword evidence="2" id="KW-1003">Cell membrane</keyword>
<evidence type="ECO:0000256" key="7">
    <source>
        <dbReference type="SAM" id="Phobius"/>
    </source>
</evidence>
<dbReference type="InterPro" id="IPR051800">
    <property type="entry name" value="PqiA-PqiB_transport"/>
</dbReference>
<feature type="transmembrane region" description="Helical" evidence="7">
    <location>
        <begin position="144"/>
        <end position="164"/>
    </location>
</feature>
<feature type="transmembrane region" description="Helical" evidence="7">
    <location>
        <begin position="97"/>
        <end position="123"/>
    </location>
</feature>
<evidence type="ECO:0000256" key="2">
    <source>
        <dbReference type="ARBA" id="ARBA00022475"/>
    </source>
</evidence>
<proteinExistence type="predicted"/>
<feature type="transmembrane region" description="Helical" evidence="7">
    <location>
        <begin position="176"/>
        <end position="193"/>
    </location>
</feature>
<organism evidence="8 9">
    <name type="scientific">Pseudomonas fungipugnans</name>
    <dbReference type="NCBI Taxonomy" id="3024217"/>
    <lineage>
        <taxon>Bacteria</taxon>
        <taxon>Pseudomonadati</taxon>
        <taxon>Pseudomonadota</taxon>
        <taxon>Gammaproteobacteria</taxon>
        <taxon>Pseudomonadales</taxon>
        <taxon>Pseudomonadaceae</taxon>
        <taxon>Pseudomonas</taxon>
    </lineage>
</organism>
<evidence type="ECO:0000256" key="1">
    <source>
        <dbReference type="ARBA" id="ARBA00004533"/>
    </source>
</evidence>
<evidence type="ECO:0000256" key="4">
    <source>
        <dbReference type="ARBA" id="ARBA00022692"/>
    </source>
</evidence>
<dbReference type="Pfam" id="PF04403">
    <property type="entry name" value="PqiA"/>
    <property type="match status" value="1"/>
</dbReference>
<keyword evidence="5 7" id="KW-1133">Transmembrane helix</keyword>
<dbReference type="Proteomes" id="UP001159100">
    <property type="component" value="Unassembled WGS sequence"/>
</dbReference>
<evidence type="ECO:0000313" key="8">
    <source>
        <dbReference type="EMBL" id="MDI2590247.1"/>
    </source>
</evidence>
<protein>
    <submittedName>
        <fullName evidence="8">Paraquat-inducible protein A</fullName>
    </submittedName>
</protein>
<name>A0ABT6QH87_9PSED</name>
<comment type="caution">
    <text evidence="8">The sequence shown here is derived from an EMBL/GenBank/DDBJ whole genome shotgun (WGS) entry which is preliminary data.</text>
</comment>
<keyword evidence="4 7" id="KW-0812">Transmembrane</keyword>
<keyword evidence="6 7" id="KW-0472">Membrane</keyword>
<dbReference type="InterPro" id="IPR007498">
    <property type="entry name" value="PqiA-like"/>
</dbReference>
<accession>A0ABT6QH87</accession>
<keyword evidence="9" id="KW-1185">Reference proteome</keyword>
<evidence type="ECO:0000313" key="9">
    <source>
        <dbReference type="Proteomes" id="UP001159100"/>
    </source>
</evidence>
<evidence type="ECO:0000256" key="6">
    <source>
        <dbReference type="ARBA" id="ARBA00023136"/>
    </source>
</evidence>
<reference evidence="8 9" key="1">
    <citation type="submission" date="2023-02" db="EMBL/GenBank/DDBJ databases">
        <title>Pseudomonas chrutzelriedensis sp. nov., a potently antifungal strain isolated from moss.</title>
        <authorList>
            <person name="Schnyder A."/>
            <person name="Kalawong R."/>
            <person name="Eberl L."/>
            <person name="Agnoli K."/>
        </authorList>
    </citation>
    <scope>NUCLEOTIDE SEQUENCE [LARGE SCALE GENOMIC DNA]</scope>
    <source>
        <strain evidence="8 9">681</strain>
    </source>
</reference>
<keyword evidence="3" id="KW-0997">Cell inner membrane</keyword>
<gene>
    <name evidence="8" type="ORF">POF45_02215</name>
</gene>
<sequence>MSTPPLASELNLCLCHSCGMACDMTDEPDECERCGAPLHRRKTNSLIRTWAYMLTALAFYVPANLLPVMNTKLLGAGADSTIMSGVLEFWEGGAWDIALIIFIASIAVPGIKFVALTLLLVTVQRDSHWARKQRSKLFRFVELIGYWSMLDVLVVALVAALVKFQALGDIEPRPGILFFGMVVVFTMLSAMSFDPRLIWDEQGETPHNNEVSNEVASH</sequence>
<dbReference type="PANTHER" id="PTHR30462:SF3">
    <property type="entry name" value="INTERMEMBRANE TRANSPORT PROTEIN PQIA"/>
    <property type="match status" value="1"/>
</dbReference>
<feature type="transmembrane region" description="Helical" evidence="7">
    <location>
        <begin position="50"/>
        <end position="69"/>
    </location>
</feature>
<dbReference type="PANTHER" id="PTHR30462">
    <property type="entry name" value="INTERMEMBRANE TRANSPORT PROTEIN PQIB-RELATED"/>
    <property type="match status" value="1"/>
</dbReference>
<dbReference type="EMBL" id="JARBWL010000001">
    <property type="protein sequence ID" value="MDI2590247.1"/>
    <property type="molecule type" value="Genomic_DNA"/>
</dbReference>